<dbReference type="EMBL" id="NEFA01000001">
    <property type="protein sequence ID" value="OYR07384.1"/>
    <property type="molecule type" value="Genomic_DNA"/>
</dbReference>
<gene>
    <name evidence="3" type="ORF">B9P89_01830</name>
</gene>
<dbReference type="InterPro" id="IPR006116">
    <property type="entry name" value="NT_2-5OAS_ClassI-CCAase"/>
</dbReference>
<dbReference type="GO" id="GO:0016779">
    <property type="term" value="F:nucleotidyltransferase activity"/>
    <property type="evidence" value="ECO:0007669"/>
    <property type="project" value="InterPro"/>
</dbReference>
<dbReference type="GO" id="GO:0051607">
    <property type="term" value="P:defense response to virus"/>
    <property type="evidence" value="ECO:0007669"/>
    <property type="project" value="UniProtKB-KW"/>
</dbReference>
<evidence type="ECO:0000256" key="1">
    <source>
        <dbReference type="ARBA" id="ARBA00023118"/>
    </source>
</evidence>
<sequence>MSISDMFSAFLDNLAITNAETISLRYGEITASLNKKFRETESKTANTLQVGSFGRKTGIKGISDLDMLYIMPSSKWDSYKDHGQLNLLKDVKSAILQRYPSTKVKVDRLVVTVTYTDFHVEVQPVFEDSDNDCFLFPDTNGGGVWKTTKPRQEMEAIVEMHNKKNHNLRRLCKMVRAWRNKHGVAMGGLLVDTLSYNFLNSNNDYDEKSFLYYDWMSRDFFKYISELAEQDDYLAPGSRQRVKVKKKFQRKAKKAYELCLEAIEAGDQDNAHSKWKKIFGRPFPAAAVSVENLDYASTSLTWKNTEEFIEDKYPIDITEILEIDCEVKQNGFRQYYLRDMLSKHIPLLNKKDLRFEISKISVAQPYEIFWKVLNRGDVARKKNCVRGQIIKDNGMMQKIESTNFRGDHIVECYCVKDGVVVAKSRIHVPIVLEGKQDD</sequence>
<dbReference type="SUPFAM" id="SSF81301">
    <property type="entry name" value="Nucleotidyltransferase"/>
    <property type="match status" value="1"/>
</dbReference>
<protein>
    <submittedName>
        <fullName evidence="3">Nucleotidyltransferase</fullName>
    </submittedName>
</protein>
<name>A0AA44NQE8_CITFR</name>
<reference evidence="3 4" key="1">
    <citation type="submission" date="2017-04" db="EMBL/GenBank/DDBJ databases">
        <title>Emergence of KPC-2-producing Citrobacter isolates from sediments of a Chinese river.</title>
        <authorList>
            <person name="Zheng B."/>
        </authorList>
    </citation>
    <scope>NUCLEOTIDE SEQUENCE [LARGE SCALE GENOMIC DNA]</scope>
    <source>
        <strain evidence="3 4">C191</strain>
    </source>
</reference>
<dbReference type="Pfam" id="PF18144">
    <property type="entry name" value="SMODS"/>
    <property type="match status" value="1"/>
</dbReference>
<organism evidence="3 4">
    <name type="scientific">Citrobacter freundii</name>
    <dbReference type="NCBI Taxonomy" id="546"/>
    <lineage>
        <taxon>Bacteria</taxon>
        <taxon>Pseudomonadati</taxon>
        <taxon>Pseudomonadota</taxon>
        <taxon>Gammaproteobacteria</taxon>
        <taxon>Enterobacterales</taxon>
        <taxon>Enterobacteriaceae</taxon>
        <taxon>Citrobacter</taxon>
        <taxon>Citrobacter freundii complex</taxon>
    </lineage>
</organism>
<dbReference type="Gene3D" id="3.30.460.10">
    <property type="entry name" value="Beta Polymerase, domain 2"/>
    <property type="match status" value="1"/>
</dbReference>
<feature type="domain" description="Adenylyl/Guanylyl and SMODS C-terminal sensor" evidence="2">
    <location>
        <begin position="303"/>
        <end position="430"/>
    </location>
</feature>
<proteinExistence type="predicted"/>
<evidence type="ECO:0000313" key="3">
    <source>
        <dbReference type="EMBL" id="OYR07384.1"/>
    </source>
</evidence>
<dbReference type="Pfam" id="PF18134">
    <property type="entry name" value="AGS_C"/>
    <property type="match status" value="1"/>
</dbReference>
<dbReference type="RefSeq" id="WP_055386964.1">
    <property type="nucleotide sequence ID" value="NZ_JACBGS010000015.1"/>
</dbReference>
<accession>A0AA44NQE8</accession>
<evidence type="ECO:0000259" key="2">
    <source>
        <dbReference type="Pfam" id="PF18134"/>
    </source>
</evidence>
<dbReference type="Proteomes" id="UP000215827">
    <property type="component" value="Unassembled WGS sequence"/>
</dbReference>
<keyword evidence="1" id="KW-0051">Antiviral defense</keyword>
<dbReference type="InterPro" id="IPR043519">
    <property type="entry name" value="NT_sf"/>
</dbReference>
<dbReference type="CDD" id="cd05400">
    <property type="entry name" value="NT_2-5OAS_ClassI-CCAase"/>
    <property type="match status" value="1"/>
</dbReference>
<dbReference type="InterPro" id="IPR040511">
    <property type="entry name" value="AGS_C"/>
</dbReference>
<comment type="caution">
    <text evidence="3">The sequence shown here is derived from an EMBL/GenBank/DDBJ whole genome shotgun (WGS) entry which is preliminary data.</text>
</comment>
<dbReference type="AlphaFoldDB" id="A0AA44NQE8"/>
<evidence type="ECO:0000313" key="4">
    <source>
        <dbReference type="Proteomes" id="UP000215827"/>
    </source>
</evidence>